<accession>A0ACC1MZF5</accession>
<dbReference type="Proteomes" id="UP001143910">
    <property type="component" value="Unassembled WGS sequence"/>
</dbReference>
<gene>
    <name evidence="1" type="ORF">NQ176_g7295</name>
</gene>
<sequence>MYNERYGRCAHAKSRNPYTCGVTGTTYTSTQVAARVDQLARALAKRLGFSPNEGTEWDRVVALYSVNTIDYIPLTHAVHRLSGIVTPANAQYSAAELEHQLSSSGAKAIFTCGPLLETALKAADAVGIPRNAVFLLTVPGVKPHPDFPSVDDLIAQGKSLPEPPALSWVKGQGKRQTAFLCYSSGTSGLPKAVMISHFNIISNIVQMVLFQNLGRAYDGVDTENVLGVLPLSHIYGLTAVSHVSQFHGDQLVIIPNFTLELFLRTIQDYKLNYLYVVPPMLIQIITNEATLAKYNLESVRVAFSGAAPLGIETQQAVKKIFPKWKIGQGYGKLPHEYFFFKACSRKVIQMLTMTPLFFFSGV</sequence>
<keyword evidence="2" id="KW-1185">Reference proteome</keyword>
<reference evidence="1" key="1">
    <citation type="submission" date="2022-08" db="EMBL/GenBank/DDBJ databases">
        <title>Genome Sequence of Lecanicillium fungicola.</title>
        <authorList>
            <person name="Buettner E."/>
        </authorList>
    </citation>
    <scope>NUCLEOTIDE SEQUENCE</scope>
    <source>
        <strain evidence="1">Babe33</strain>
    </source>
</reference>
<dbReference type="EMBL" id="JANJQO010001197">
    <property type="protein sequence ID" value="KAJ2972194.1"/>
    <property type="molecule type" value="Genomic_DNA"/>
</dbReference>
<comment type="caution">
    <text evidence="1">The sequence shown here is derived from an EMBL/GenBank/DDBJ whole genome shotgun (WGS) entry which is preliminary data.</text>
</comment>
<protein>
    <submittedName>
        <fullName evidence="1">Uncharacterized protein</fullName>
    </submittedName>
</protein>
<proteinExistence type="predicted"/>
<name>A0ACC1MZF5_9HYPO</name>
<evidence type="ECO:0000313" key="2">
    <source>
        <dbReference type="Proteomes" id="UP001143910"/>
    </source>
</evidence>
<evidence type="ECO:0000313" key="1">
    <source>
        <dbReference type="EMBL" id="KAJ2972194.1"/>
    </source>
</evidence>
<organism evidence="1 2">
    <name type="scientific">Zarea fungicola</name>
    <dbReference type="NCBI Taxonomy" id="93591"/>
    <lineage>
        <taxon>Eukaryota</taxon>
        <taxon>Fungi</taxon>
        <taxon>Dikarya</taxon>
        <taxon>Ascomycota</taxon>
        <taxon>Pezizomycotina</taxon>
        <taxon>Sordariomycetes</taxon>
        <taxon>Hypocreomycetidae</taxon>
        <taxon>Hypocreales</taxon>
        <taxon>Cordycipitaceae</taxon>
        <taxon>Zarea</taxon>
    </lineage>
</organism>